<gene>
    <name evidence="2" type="ORF">A2Y64_01560</name>
</gene>
<name>A0A1F5EX81_9BACT</name>
<accession>A0A1F5EX81</accession>
<organism evidence="2 3">
    <name type="scientific">Candidatus Coatesbacteria bacterium RBG_13_66_14</name>
    <dbReference type="NCBI Taxonomy" id="1817816"/>
    <lineage>
        <taxon>Bacteria</taxon>
        <taxon>Candidatus Coatesiibacteriota</taxon>
    </lineage>
</organism>
<dbReference type="PIRSF" id="PIRSF009320">
    <property type="entry name" value="Nuc_binding_HP_1000"/>
    <property type="match status" value="1"/>
</dbReference>
<evidence type="ECO:0000259" key="1">
    <source>
        <dbReference type="Pfam" id="PF13614"/>
    </source>
</evidence>
<dbReference type="Gene3D" id="3.40.50.300">
    <property type="entry name" value="P-loop containing nucleotide triphosphate hydrolases"/>
    <property type="match status" value="1"/>
</dbReference>
<dbReference type="PANTHER" id="PTHR13696:SF52">
    <property type="entry name" value="PARA FAMILY PROTEIN CT_582"/>
    <property type="match status" value="1"/>
</dbReference>
<dbReference type="InterPro" id="IPR050678">
    <property type="entry name" value="DNA_Partitioning_ATPase"/>
</dbReference>
<dbReference type="Pfam" id="PF13614">
    <property type="entry name" value="AAA_31"/>
    <property type="match status" value="1"/>
</dbReference>
<dbReference type="InterPro" id="IPR025669">
    <property type="entry name" value="AAA_dom"/>
</dbReference>
<reference evidence="2 3" key="1">
    <citation type="journal article" date="2016" name="Nat. Commun.">
        <title>Thousands of microbial genomes shed light on interconnected biogeochemical processes in an aquifer system.</title>
        <authorList>
            <person name="Anantharaman K."/>
            <person name="Brown C.T."/>
            <person name="Hug L.A."/>
            <person name="Sharon I."/>
            <person name="Castelle C.J."/>
            <person name="Probst A.J."/>
            <person name="Thomas B.C."/>
            <person name="Singh A."/>
            <person name="Wilkins M.J."/>
            <person name="Karaoz U."/>
            <person name="Brodie E.L."/>
            <person name="Williams K.H."/>
            <person name="Hubbard S.S."/>
            <person name="Banfield J.F."/>
        </authorList>
    </citation>
    <scope>NUCLEOTIDE SEQUENCE [LARGE SCALE GENOMIC DNA]</scope>
</reference>
<dbReference type="EMBL" id="MFAF01000137">
    <property type="protein sequence ID" value="OGD71906.1"/>
    <property type="molecule type" value="Genomic_DNA"/>
</dbReference>
<evidence type="ECO:0000313" key="3">
    <source>
        <dbReference type="Proteomes" id="UP000177187"/>
    </source>
</evidence>
<evidence type="ECO:0000313" key="2">
    <source>
        <dbReference type="EMBL" id="OGD71906.1"/>
    </source>
</evidence>
<dbReference type="AlphaFoldDB" id="A0A1F5EX81"/>
<dbReference type="CDD" id="cd02042">
    <property type="entry name" value="ParAB_family"/>
    <property type="match status" value="1"/>
</dbReference>
<proteinExistence type="predicted"/>
<dbReference type="STRING" id="1817816.A2Y64_01560"/>
<feature type="domain" description="AAA" evidence="1">
    <location>
        <begin position="1"/>
        <end position="165"/>
    </location>
</feature>
<sequence length="243" mass="26851">MKKLSVFIAKGGTGKTTTAVNLSAGLAERGKRVVLVDADPQGCVSSYFNIEPTGGLAELILGEKIKLVRLRNNFVVMTSGGSRLWDVTGKLSQTPDRYTHVSKAFARLRDCDFIIFDCAPSLDVLTYNVLNYSDNVLVPVSMDYLSALSAVETVNAIHRFRETGNGRVFGVLPTFYDKRTRMSRIILRMIKDHFGKLVTETIIRTNTQINEAPSTGSTVFEHAPYSYGAADYLNLVDEVDARL</sequence>
<dbReference type="SUPFAM" id="SSF52540">
    <property type="entry name" value="P-loop containing nucleoside triphosphate hydrolases"/>
    <property type="match status" value="1"/>
</dbReference>
<protein>
    <recommendedName>
        <fullName evidence="1">AAA domain-containing protein</fullName>
    </recommendedName>
</protein>
<comment type="caution">
    <text evidence="2">The sequence shown here is derived from an EMBL/GenBank/DDBJ whole genome shotgun (WGS) entry which is preliminary data.</text>
</comment>
<dbReference type="InterPro" id="IPR027417">
    <property type="entry name" value="P-loop_NTPase"/>
</dbReference>
<dbReference type="Proteomes" id="UP000177187">
    <property type="component" value="Unassembled WGS sequence"/>
</dbReference>
<dbReference type="PANTHER" id="PTHR13696">
    <property type="entry name" value="P-LOOP CONTAINING NUCLEOSIDE TRIPHOSPHATE HYDROLASE"/>
    <property type="match status" value="1"/>
</dbReference>